<dbReference type="InterPro" id="IPR013783">
    <property type="entry name" value="Ig-like_fold"/>
</dbReference>
<accession>A0A6J7D4U8</accession>
<reference evidence="3" key="1">
    <citation type="submission" date="2020-05" db="EMBL/GenBank/DDBJ databases">
        <authorList>
            <person name="Chiriac C."/>
            <person name="Salcher M."/>
            <person name="Ghai R."/>
            <person name="Kavagutti S V."/>
        </authorList>
    </citation>
    <scope>NUCLEOTIDE SEQUENCE</scope>
</reference>
<gene>
    <name evidence="1" type="ORF">UFOPK1811_01222</name>
    <name evidence="2" type="ORF">UFOPK2922_00550</name>
    <name evidence="3" type="ORF">UFOPK3306_00618</name>
</gene>
<evidence type="ECO:0000313" key="3">
    <source>
        <dbReference type="EMBL" id="CAB4864710.1"/>
    </source>
</evidence>
<organism evidence="3">
    <name type="scientific">freshwater metagenome</name>
    <dbReference type="NCBI Taxonomy" id="449393"/>
    <lineage>
        <taxon>unclassified sequences</taxon>
        <taxon>metagenomes</taxon>
        <taxon>ecological metagenomes</taxon>
    </lineage>
</organism>
<dbReference type="EMBL" id="CAEZUJ010000072">
    <property type="protein sequence ID" value="CAB4607617.1"/>
    <property type="molecule type" value="Genomic_DNA"/>
</dbReference>
<dbReference type="SUPFAM" id="SSF49373">
    <property type="entry name" value="Invasin/intimin cell-adhesion fragments"/>
    <property type="match status" value="1"/>
</dbReference>
<evidence type="ECO:0000313" key="1">
    <source>
        <dbReference type="EMBL" id="CAB4607617.1"/>
    </source>
</evidence>
<dbReference type="EMBL" id="CAFBLI010000034">
    <property type="protein sequence ID" value="CAB4864710.1"/>
    <property type="molecule type" value="Genomic_DNA"/>
</dbReference>
<dbReference type="Gene3D" id="1.20.5.340">
    <property type="match status" value="1"/>
</dbReference>
<name>A0A6J7D4U8_9ZZZZ</name>
<dbReference type="InterPro" id="IPR008964">
    <property type="entry name" value="Invasin/intimin_cell_adhesion"/>
</dbReference>
<dbReference type="EMBL" id="CAEZZS010000018">
    <property type="protein sequence ID" value="CAB4774312.1"/>
    <property type="molecule type" value="Genomic_DNA"/>
</dbReference>
<protein>
    <submittedName>
        <fullName evidence="3">Unannotated protein</fullName>
    </submittedName>
</protein>
<sequence length="964" mass="95424">MGFDSSARAMNRDTKENVSLVSFERKQMLNTLKRKIALVAVSAVGLSGLALMSAPAANAVVLGLTSMTNQPTRNSSLAGNGLFKFSSATDATTLTDNQVVVSLIGTSDSTQASNVVAGETVNVRAIIVTAPTAAAIDSTTSIAAGDTLAAVGYLKSGVASSFTLATKNDSVTASSKGLNIANFVDEKSVHSKAFRTAGTYTVDIWVDATSGDAKIALGLNAGDGQSIGEPVLRATITIGGVPTAMALSGTSGSAAGASPGAFSLTLKDVNGVATLLQTFRNESMTVRTTTTALSTETLTVRRGTALAFDNGLDPEDSVTVQSRSPGFGTTSLATLPAGQAIVVVGNNESITASTGAYNYRVNHTGAMASTIGFNFAQTTGGLTSLAADLNYTFSTVAGASASKVQVSNTSGVHQESTTALTAATNKFQVYTAPTSLDTATIASYRVNPGVTTVGVKITGTAGAVVNVTVTASTTAGVTAGTTQTTLDATGVSTVNFTATTASGTYTISIPTAASAASIGSASVLTFNYQTAGNSVVALGKNGISTDLLSSTVTSTVVKVGATTAVKVTVKDQYGTAIPFMSVKGALSTGSRNASATMATQYTGADGTATVSLTDVSTSTTNMTDVLTINVAAPGTDVVTANLISGNTLTITYSATGAYSTLTLTGGTTATVTQTRQMESVTGSAVALVEVGITPALLDSAALAVSGVGIVYTGSDGVYFRATSGTRPTGGDVKTITKGSTTQIFAYGTKPGVATITATGGGLTATATFTVSAAIAGTARSLSAAAAAGRVTATVTDGWGNPVAGVTVSFASDNKGIFGNGTSSTSAVTDASGLASSLVQSADGTGADVSVISTISGGQTASLATDDVLDFAAGVKTVTTVAKPTAGSAGTDTAITGVKTDVTAVKADVATANAAVKALATQVTVLQASVATLIDSLTTQIAALLQSVSALTKAVAKLQAATKKK</sequence>
<dbReference type="AlphaFoldDB" id="A0A6J7D4U8"/>
<dbReference type="Gene3D" id="2.60.40.10">
    <property type="entry name" value="Immunoglobulins"/>
    <property type="match status" value="1"/>
</dbReference>
<evidence type="ECO:0000313" key="2">
    <source>
        <dbReference type="EMBL" id="CAB4774312.1"/>
    </source>
</evidence>
<proteinExistence type="predicted"/>